<proteinExistence type="predicted"/>
<evidence type="ECO:0000313" key="2">
    <source>
        <dbReference type="EMBL" id="KRZ66035.1"/>
    </source>
</evidence>
<comment type="caution">
    <text evidence="2">The sequence shown here is derived from an EMBL/GenBank/DDBJ whole genome shotgun (WGS) entry which is preliminary data.</text>
</comment>
<feature type="region of interest" description="Disordered" evidence="1">
    <location>
        <begin position="1"/>
        <end position="23"/>
    </location>
</feature>
<evidence type="ECO:0000256" key="1">
    <source>
        <dbReference type="SAM" id="MobiDB-lite"/>
    </source>
</evidence>
<evidence type="ECO:0000313" key="3">
    <source>
        <dbReference type="Proteomes" id="UP000054843"/>
    </source>
</evidence>
<gene>
    <name evidence="2" type="ORF">T10_5720</name>
</gene>
<dbReference type="EMBL" id="JYDO01000271">
    <property type="protein sequence ID" value="KRZ66035.1"/>
    <property type="molecule type" value="Genomic_DNA"/>
</dbReference>
<name>A0A0V1M2S7_9BILA</name>
<protein>
    <submittedName>
        <fullName evidence="2">Uncharacterized protein</fullName>
    </submittedName>
</protein>
<dbReference type="Proteomes" id="UP000054843">
    <property type="component" value="Unassembled WGS sequence"/>
</dbReference>
<organism evidence="2 3">
    <name type="scientific">Trichinella papuae</name>
    <dbReference type="NCBI Taxonomy" id="268474"/>
    <lineage>
        <taxon>Eukaryota</taxon>
        <taxon>Metazoa</taxon>
        <taxon>Ecdysozoa</taxon>
        <taxon>Nematoda</taxon>
        <taxon>Enoplea</taxon>
        <taxon>Dorylaimia</taxon>
        <taxon>Trichinellida</taxon>
        <taxon>Trichinellidae</taxon>
        <taxon>Trichinella</taxon>
    </lineage>
</organism>
<accession>A0A0V1M2S7</accession>
<reference evidence="2 3" key="1">
    <citation type="submission" date="2015-01" db="EMBL/GenBank/DDBJ databases">
        <title>Evolution of Trichinella species and genotypes.</title>
        <authorList>
            <person name="Korhonen P.K."/>
            <person name="Edoardo P."/>
            <person name="Giuseppe L.R."/>
            <person name="Gasser R.B."/>
        </authorList>
    </citation>
    <scope>NUCLEOTIDE SEQUENCE [LARGE SCALE GENOMIC DNA]</scope>
    <source>
        <strain evidence="2">ISS1980</strain>
    </source>
</reference>
<dbReference type="AlphaFoldDB" id="A0A0V1M2S7"/>
<keyword evidence="3" id="KW-1185">Reference proteome</keyword>
<sequence length="98" mass="11606">MMEKISIKSTIKRRKTKAHWREAKDKKRTVQVKLYFSLKTRKRNNVLFLNSKKADNNQRAICKKYAATLNRTVGAWKQQRLKNTLIFNGDNGEYSEKT</sequence>